<keyword evidence="2" id="KW-0805">Transcription regulation</keyword>
<dbReference type="Proteomes" id="UP000093898">
    <property type="component" value="Unassembled WGS sequence"/>
</dbReference>
<dbReference type="SUPFAM" id="SSF46689">
    <property type="entry name" value="Homeodomain-like"/>
    <property type="match status" value="1"/>
</dbReference>
<sequence length="249" mass="27128">MARTSRTPVDAAATPAVRSPGRPKVPFDRIVATALQIVDDEGADALSMRVLAQRLDSGTATLYRHFSNRAELIAHVIDRVLGEIEYPPDDSGGRTWQEDCAAGAHAMFDALSRHKNVAPLLADHVPIGPNAMLHRERVLSRLLASGFTPELAAKTHATVARYVLGFAVQLRGDDASNAQESADLSAHFHYLDPESFPSTYAVADVLPIPLRDEFEFGLRMIISGVTDLYDGRGRHANVGKAVRSRKKPE</sequence>
<evidence type="ECO:0000256" key="5">
    <source>
        <dbReference type="PROSITE-ProRule" id="PRU00335"/>
    </source>
</evidence>
<dbReference type="InterPro" id="IPR003012">
    <property type="entry name" value="Tet_transcr_reg_TetR"/>
</dbReference>
<dbReference type="SUPFAM" id="SSF48498">
    <property type="entry name" value="Tetracyclin repressor-like, C-terminal domain"/>
    <property type="match status" value="1"/>
</dbReference>
<dbReference type="Pfam" id="PF02909">
    <property type="entry name" value="TetR_C_1"/>
    <property type="match status" value="1"/>
</dbReference>
<dbReference type="InterPro" id="IPR009057">
    <property type="entry name" value="Homeodomain-like_sf"/>
</dbReference>
<keyword evidence="4" id="KW-0804">Transcription</keyword>
<keyword evidence="1" id="KW-0678">Repressor</keyword>
<comment type="caution">
    <text evidence="8">The sequence shown here is derived from an EMBL/GenBank/DDBJ whole genome shotgun (WGS) entry which is preliminary data.</text>
</comment>
<keyword evidence="3 5" id="KW-0238">DNA-binding</keyword>
<organism evidence="8 9">
    <name type="scientific">Mycolicibacterium mucogenicum</name>
    <name type="common">Mycobacterium mucogenicum</name>
    <dbReference type="NCBI Taxonomy" id="56689"/>
    <lineage>
        <taxon>Bacteria</taxon>
        <taxon>Bacillati</taxon>
        <taxon>Actinomycetota</taxon>
        <taxon>Actinomycetes</taxon>
        <taxon>Mycobacteriales</taxon>
        <taxon>Mycobacteriaceae</taxon>
        <taxon>Mycolicibacterium</taxon>
    </lineage>
</organism>
<feature type="DNA-binding region" description="H-T-H motif" evidence="5">
    <location>
        <begin position="47"/>
        <end position="66"/>
    </location>
</feature>
<gene>
    <name evidence="8" type="ORF">A5630_24485</name>
</gene>
<dbReference type="InterPro" id="IPR036271">
    <property type="entry name" value="Tet_transcr_reg_TetR-rel_C_sf"/>
</dbReference>
<evidence type="ECO:0000313" key="8">
    <source>
        <dbReference type="EMBL" id="OBJ40547.1"/>
    </source>
</evidence>
<dbReference type="PANTHER" id="PTHR30055">
    <property type="entry name" value="HTH-TYPE TRANSCRIPTIONAL REGULATOR RUTR"/>
    <property type="match status" value="1"/>
</dbReference>
<protein>
    <submittedName>
        <fullName evidence="8">TetR family transcriptional regulator</fullName>
    </submittedName>
</protein>
<dbReference type="Gene3D" id="1.10.357.10">
    <property type="entry name" value="Tetracycline Repressor, domain 2"/>
    <property type="match status" value="1"/>
</dbReference>
<dbReference type="PROSITE" id="PS50977">
    <property type="entry name" value="HTH_TETR_2"/>
    <property type="match status" value="1"/>
</dbReference>
<dbReference type="InterPro" id="IPR001647">
    <property type="entry name" value="HTH_TetR"/>
</dbReference>
<dbReference type="EMBL" id="LZLC01000153">
    <property type="protein sequence ID" value="OBJ40547.1"/>
    <property type="molecule type" value="Genomic_DNA"/>
</dbReference>
<reference evidence="9" key="1">
    <citation type="submission" date="2016-06" db="EMBL/GenBank/DDBJ databases">
        <authorList>
            <person name="Sutton G."/>
            <person name="Brinkac L."/>
            <person name="Sanka R."/>
            <person name="Adams M."/>
            <person name="Lau E."/>
            <person name="Garcia-Basteiro A."/>
            <person name="Lopez-Varela E."/>
            <person name="Palencia S."/>
        </authorList>
    </citation>
    <scope>NUCLEOTIDE SEQUENCE [LARGE SCALE GENOMIC DNA]</scope>
    <source>
        <strain evidence="9">1127319.6</strain>
    </source>
</reference>
<dbReference type="STRING" id="56689.GCA_001291445_05006"/>
<name>A0A1A3GWX7_MYCMU</name>
<feature type="domain" description="HTH tetR-type" evidence="7">
    <location>
        <begin position="24"/>
        <end position="84"/>
    </location>
</feature>
<dbReference type="InterPro" id="IPR050109">
    <property type="entry name" value="HTH-type_TetR-like_transc_reg"/>
</dbReference>
<dbReference type="PRINTS" id="PR00400">
    <property type="entry name" value="TETREPRESSOR"/>
</dbReference>
<dbReference type="GO" id="GO:0003700">
    <property type="term" value="F:DNA-binding transcription factor activity"/>
    <property type="evidence" value="ECO:0007669"/>
    <property type="project" value="TreeGrafter"/>
</dbReference>
<evidence type="ECO:0000256" key="4">
    <source>
        <dbReference type="ARBA" id="ARBA00023163"/>
    </source>
</evidence>
<dbReference type="OrthoDB" id="3614211at2"/>
<evidence type="ECO:0000256" key="3">
    <source>
        <dbReference type="ARBA" id="ARBA00023125"/>
    </source>
</evidence>
<dbReference type="InterPro" id="IPR004111">
    <property type="entry name" value="Repressor_TetR_C"/>
</dbReference>
<dbReference type="AlphaFoldDB" id="A0A1A3GWX7"/>
<feature type="region of interest" description="Disordered" evidence="6">
    <location>
        <begin position="1"/>
        <end position="22"/>
    </location>
</feature>
<evidence type="ECO:0000256" key="6">
    <source>
        <dbReference type="SAM" id="MobiDB-lite"/>
    </source>
</evidence>
<evidence type="ECO:0000256" key="1">
    <source>
        <dbReference type="ARBA" id="ARBA00022491"/>
    </source>
</evidence>
<evidence type="ECO:0000259" key="7">
    <source>
        <dbReference type="PROSITE" id="PS50977"/>
    </source>
</evidence>
<dbReference type="GO" id="GO:0046677">
    <property type="term" value="P:response to antibiotic"/>
    <property type="evidence" value="ECO:0007669"/>
    <property type="project" value="InterPro"/>
</dbReference>
<accession>A0A1A3GWX7</accession>
<evidence type="ECO:0000256" key="2">
    <source>
        <dbReference type="ARBA" id="ARBA00023015"/>
    </source>
</evidence>
<dbReference type="GO" id="GO:0000976">
    <property type="term" value="F:transcription cis-regulatory region binding"/>
    <property type="evidence" value="ECO:0007669"/>
    <property type="project" value="TreeGrafter"/>
</dbReference>
<dbReference type="PANTHER" id="PTHR30055:SF151">
    <property type="entry name" value="TRANSCRIPTIONAL REGULATORY PROTEIN"/>
    <property type="match status" value="1"/>
</dbReference>
<proteinExistence type="predicted"/>
<dbReference type="Pfam" id="PF00440">
    <property type="entry name" value="TetR_N"/>
    <property type="match status" value="1"/>
</dbReference>
<dbReference type="GO" id="GO:0045892">
    <property type="term" value="P:negative regulation of DNA-templated transcription"/>
    <property type="evidence" value="ECO:0007669"/>
    <property type="project" value="InterPro"/>
</dbReference>
<evidence type="ECO:0000313" key="9">
    <source>
        <dbReference type="Proteomes" id="UP000093898"/>
    </source>
</evidence>